<feature type="region of interest" description="Disordered" evidence="1">
    <location>
        <begin position="67"/>
        <end position="93"/>
    </location>
</feature>
<reference evidence="2 3" key="1">
    <citation type="submission" date="2016-04" db="EMBL/GenBank/DDBJ databases">
        <title>A degradative enzymes factory behind the ericoid mycorrhizal symbiosis.</title>
        <authorList>
            <consortium name="DOE Joint Genome Institute"/>
            <person name="Martino E."/>
            <person name="Morin E."/>
            <person name="Grelet G."/>
            <person name="Kuo A."/>
            <person name="Kohler A."/>
            <person name="Daghino S."/>
            <person name="Barry K."/>
            <person name="Choi C."/>
            <person name="Cichocki N."/>
            <person name="Clum A."/>
            <person name="Copeland A."/>
            <person name="Hainaut M."/>
            <person name="Haridas S."/>
            <person name="Labutti K."/>
            <person name="Lindquist E."/>
            <person name="Lipzen A."/>
            <person name="Khouja H.-R."/>
            <person name="Murat C."/>
            <person name="Ohm R."/>
            <person name="Olson A."/>
            <person name="Spatafora J."/>
            <person name="Veneault-Fourrey C."/>
            <person name="Henrissat B."/>
            <person name="Grigoriev I."/>
            <person name="Martin F."/>
            <person name="Perotto S."/>
        </authorList>
    </citation>
    <scope>NUCLEOTIDE SEQUENCE [LARGE SCALE GENOMIC DNA]</scope>
    <source>
        <strain evidence="2 3">F</strain>
    </source>
</reference>
<proteinExistence type="predicted"/>
<evidence type="ECO:0000313" key="3">
    <source>
        <dbReference type="Proteomes" id="UP000235786"/>
    </source>
</evidence>
<dbReference type="Proteomes" id="UP000235786">
    <property type="component" value="Unassembled WGS sequence"/>
</dbReference>
<protein>
    <submittedName>
        <fullName evidence="2">Uncharacterized protein</fullName>
    </submittedName>
</protein>
<dbReference type="OrthoDB" id="4395072at2759"/>
<gene>
    <name evidence="2" type="ORF">L207DRAFT_226403</name>
</gene>
<accession>A0A2J6QVZ3</accession>
<feature type="compositionally biased region" description="Basic and acidic residues" evidence="1">
    <location>
        <begin position="307"/>
        <end position="323"/>
    </location>
</feature>
<sequence>MASNASSGGVLASQQSILPLAGGNDQSLGSLEFLNFLTPFRQGSELNTSPSSQLMPGLQLSVNSRETDYSTLPAAQQAQRAGPNPVNTALPSSTARSCSILPHHTTIRIDDKHYISMDMPMPSYYTSQWEGRIKKQLETSIASSMAIRDDMEAPLMLEAFMAGRTKEVLKPSIWITCCSSRMKKQLKSHLKTLQWLKDSGFQYSVRVDKTFGFRTDDSTRFGAQLLIEARLPPVPETLCGIPAKAVSRTDRSPGKSEVPFTIGGLICMDGDFACLTAGHPFVPLSRYENEVKSETESSESEDSDDSNSSHDSETGTSRVEHEYIDWKLRTSQGSSEEADGSFETQEKRASFQALALNSILSGWSHIDPFYDLYSDQSTVKDKGTDWAVLLVEPFPSLLVPNQFQIPGNELPTFVDE</sequence>
<feature type="compositionally biased region" description="Acidic residues" evidence="1">
    <location>
        <begin position="296"/>
        <end position="305"/>
    </location>
</feature>
<keyword evidence="3" id="KW-1185">Reference proteome</keyword>
<name>A0A2J6QVZ3_HYAVF</name>
<feature type="region of interest" description="Disordered" evidence="1">
    <location>
        <begin position="289"/>
        <end position="323"/>
    </location>
</feature>
<evidence type="ECO:0000256" key="1">
    <source>
        <dbReference type="SAM" id="MobiDB-lite"/>
    </source>
</evidence>
<dbReference type="EMBL" id="KZ613967">
    <property type="protein sequence ID" value="PMD30423.1"/>
    <property type="molecule type" value="Genomic_DNA"/>
</dbReference>
<evidence type="ECO:0000313" key="2">
    <source>
        <dbReference type="EMBL" id="PMD30423.1"/>
    </source>
</evidence>
<organism evidence="2 3">
    <name type="scientific">Hyaloscypha variabilis (strain UAMH 11265 / GT02V1 / F)</name>
    <name type="common">Meliniomyces variabilis</name>
    <dbReference type="NCBI Taxonomy" id="1149755"/>
    <lineage>
        <taxon>Eukaryota</taxon>
        <taxon>Fungi</taxon>
        <taxon>Dikarya</taxon>
        <taxon>Ascomycota</taxon>
        <taxon>Pezizomycotina</taxon>
        <taxon>Leotiomycetes</taxon>
        <taxon>Helotiales</taxon>
        <taxon>Hyaloscyphaceae</taxon>
        <taxon>Hyaloscypha</taxon>
        <taxon>Hyaloscypha variabilis</taxon>
    </lineage>
</organism>
<dbReference type="AlphaFoldDB" id="A0A2J6QVZ3"/>